<dbReference type="InterPro" id="IPR050331">
    <property type="entry name" value="Zinc_finger"/>
</dbReference>
<dbReference type="GO" id="GO:0042054">
    <property type="term" value="F:histone methyltransferase activity"/>
    <property type="evidence" value="ECO:0007669"/>
    <property type="project" value="InterPro"/>
</dbReference>
<evidence type="ECO:0000313" key="4">
    <source>
        <dbReference type="EMBL" id="EDO46135.1"/>
    </source>
</evidence>
<keyword evidence="1" id="KW-0805">Transcription regulation</keyword>
<dbReference type="SMART" id="SM00317">
    <property type="entry name" value="SET"/>
    <property type="match status" value="1"/>
</dbReference>
<dbReference type="SUPFAM" id="SSF82199">
    <property type="entry name" value="SET domain"/>
    <property type="match status" value="1"/>
</dbReference>
<reference evidence="4 5" key="1">
    <citation type="journal article" date="2007" name="Science">
        <title>Sea anemone genome reveals ancestral eumetazoan gene repertoire and genomic organization.</title>
        <authorList>
            <person name="Putnam N.H."/>
            <person name="Srivastava M."/>
            <person name="Hellsten U."/>
            <person name="Dirks B."/>
            <person name="Chapman J."/>
            <person name="Salamov A."/>
            <person name="Terry A."/>
            <person name="Shapiro H."/>
            <person name="Lindquist E."/>
            <person name="Kapitonov V.V."/>
            <person name="Jurka J."/>
            <person name="Genikhovich G."/>
            <person name="Grigoriev I.V."/>
            <person name="Lucas S.M."/>
            <person name="Steele R.E."/>
            <person name="Finnerty J.R."/>
            <person name="Technau U."/>
            <person name="Martindale M.Q."/>
            <person name="Rokhsar D.S."/>
        </authorList>
    </citation>
    <scope>NUCLEOTIDE SEQUENCE [LARGE SCALE GENOMIC DNA]</scope>
    <source>
        <strain evidence="5">CH2 X CH6</strain>
    </source>
</reference>
<sequence>MASSSSDTEFQDSPGRDQISWEDLYSYLYGHVTLKPLEPLDLKAIRCKRRRDSESSIDGTVPVKSPRSSPPLAAFVFPDEVRLCKSSIPGAKFGVCAAHPIPPGTWIGPFEGQIVTREEVIKRELDTSYMWEWYSLHSKPQWKLFEIYKEGRFSHYIDGKDEHLSSWMRFIQCARYQEEQNMTVFQYCGNIYYRAYKHIPKGRELRVWYDDKYSELIDIPALLKGQKDGGVYWKSPSNGHVRDNELFYHRENRPVSTTICQRIGTMATFTNRYNGHLYQSVQWAPLPIGTMGTFTNQYNGHLYQSVQWAPLPIGTMSTFTNRYNGHLYQSVQWAPLPIGTMGTFTNRYNGHLYQSVQWAPLPIGTMGTFTNRYNGHLYQSVQWPHLP</sequence>
<dbReference type="InParanoid" id="A7RQM7"/>
<dbReference type="GO" id="GO:0005634">
    <property type="term" value="C:nucleus"/>
    <property type="evidence" value="ECO:0000318"/>
    <property type="project" value="GO_Central"/>
</dbReference>
<organism evidence="4 5">
    <name type="scientific">Nematostella vectensis</name>
    <name type="common">Starlet sea anemone</name>
    <dbReference type="NCBI Taxonomy" id="45351"/>
    <lineage>
        <taxon>Eukaryota</taxon>
        <taxon>Metazoa</taxon>
        <taxon>Cnidaria</taxon>
        <taxon>Anthozoa</taxon>
        <taxon>Hexacorallia</taxon>
        <taxon>Actiniaria</taxon>
        <taxon>Edwardsiidae</taxon>
        <taxon>Nematostella</taxon>
    </lineage>
</organism>
<dbReference type="PhylomeDB" id="A7RQM7"/>
<dbReference type="CDD" id="cd19191">
    <property type="entry name" value="PR-SET_PRDM6"/>
    <property type="match status" value="1"/>
</dbReference>
<dbReference type="HOGENOM" id="CLU_714344_0_0_1"/>
<gene>
    <name evidence="4" type="ORF">NEMVEDRAFT_v1g200651</name>
</gene>
<dbReference type="Pfam" id="PF21549">
    <property type="entry name" value="PRDM2_PR"/>
    <property type="match status" value="1"/>
</dbReference>
<name>A7RQM7_NEMVE</name>
<dbReference type="FunFam" id="2.170.270.10:FF:000120">
    <property type="entry name" value="Predicted protein"/>
    <property type="match status" value="1"/>
</dbReference>
<evidence type="ECO:0000313" key="5">
    <source>
        <dbReference type="Proteomes" id="UP000001593"/>
    </source>
</evidence>
<proteinExistence type="predicted"/>
<dbReference type="Proteomes" id="UP000001593">
    <property type="component" value="Unassembled WGS sequence"/>
</dbReference>
<dbReference type="PANTHER" id="PTHR16515">
    <property type="entry name" value="PR DOMAIN ZINC FINGER PROTEIN"/>
    <property type="match status" value="1"/>
</dbReference>
<dbReference type="Gene3D" id="2.170.270.10">
    <property type="entry name" value="SET domain"/>
    <property type="match status" value="1"/>
</dbReference>
<protein>
    <recommendedName>
        <fullName evidence="3">SET domain-containing protein</fullName>
    </recommendedName>
</protein>
<dbReference type="InterPro" id="IPR046341">
    <property type="entry name" value="SET_dom_sf"/>
</dbReference>
<accession>A7RQM7</accession>
<dbReference type="PANTHER" id="PTHR16515:SF22">
    <property type="entry name" value="HISTONE-LYSINE N-METHYLTRANSFERASE PRDM6-RELATED"/>
    <property type="match status" value="1"/>
</dbReference>
<evidence type="ECO:0000256" key="2">
    <source>
        <dbReference type="ARBA" id="ARBA00023163"/>
    </source>
</evidence>
<dbReference type="InterPro" id="IPR001214">
    <property type="entry name" value="SET_dom"/>
</dbReference>
<dbReference type="AlphaFoldDB" id="A7RQM7"/>
<keyword evidence="5" id="KW-1185">Reference proteome</keyword>
<feature type="domain" description="SET" evidence="3">
    <location>
        <begin position="79"/>
        <end position="210"/>
    </location>
</feature>
<dbReference type="GO" id="GO:0010468">
    <property type="term" value="P:regulation of gene expression"/>
    <property type="evidence" value="ECO:0000318"/>
    <property type="project" value="GO_Central"/>
</dbReference>
<dbReference type="PROSITE" id="PS50280">
    <property type="entry name" value="SET"/>
    <property type="match status" value="1"/>
</dbReference>
<evidence type="ECO:0000256" key="1">
    <source>
        <dbReference type="ARBA" id="ARBA00023015"/>
    </source>
</evidence>
<evidence type="ECO:0000259" key="3">
    <source>
        <dbReference type="PROSITE" id="PS50280"/>
    </source>
</evidence>
<keyword evidence="2" id="KW-0804">Transcription</keyword>
<dbReference type="eggNOG" id="KOG2461">
    <property type="taxonomic scope" value="Eukaryota"/>
</dbReference>
<dbReference type="EMBL" id="DS469529">
    <property type="protein sequence ID" value="EDO46135.1"/>
    <property type="molecule type" value="Genomic_DNA"/>
</dbReference>
<dbReference type="InterPro" id="IPR044416">
    <property type="entry name" value="PRDM6_PR-SET"/>
</dbReference>